<evidence type="ECO:0008006" key="4">
    <source>
        <dbReference type="Google" id="ProtNLM"/>
    </source>
</evidence>
<feature type="chain" id="PRO_5012361822" description="Secreted protein" evidence="1">
    <location>
        <begin position="16"/>
        <end position="133"/>
    </location>
</feature>
<feature type="signal peptide" evidence="1">
    <location>
        <begin position="1"/>
        <end position="15"/>
    </location>
</feature>
<accession>N1Q914</accession>
<name>N1Q914_PSEFD</name>
<reference evidence="2 3" key="1">
    <citation type="journal article" date="2012" name="PLoS Pathog.">
        <title>Diverse lifestyles and strategies of plant pathogenesis encoded in the genomes of eighteen Dothideomycetes fungi.</title>
        <authorList>
            <person name="Ohm R.A."/>
            <person name="Feau N."/>
            <person name="Henrissat B."/>
            <person name="Schoch C.L."/>
            <person name="Horwitz B.A."/>
            <person name="Barry K.W."/>
            <person name="Condon B.J."/>
            <person name="Copeland A.C."/>
            <person name="Dhillon B."/>
            <person name="Glaser F."/>
            <person name="Hesse C.N."/>
            <person name="Kosti I."/>
            <person name="LaButti K."/>
            <person name="Lindquist E.A."/>
            <person name="Lucas S."/>
            <person name="Salamov A.A."/>
            <person name="Bradshaw R.E."/>
            <person name="Ciuffetti L."/>
            <person name="Hamelin R.C."/>
            <person name="Kema G.H.J."/>
            <person name="Lawrence C."/>
            <person name="Scott J.A."/>
            <person name="Spatafora J.W."/>
            <person name="Turgeon B.G."/>
            <person name="de Wit P.J.G.M."/>
            <person name="Zhong S."/>
            <person name="Goodwin S.B."/>
            <person name="Grigoriev I.V."/>
        </authorList>
    </citation>
    <scope>NUCLEOTIDE SEQUENCE [LARGE SCALE GENOMIC DNA]</scope>
    <source>
        <strain evidence="2 3">CIRAD86</strain>
    </source>
</reference>
<dbReference type="HOGENOM" id="CLU_1907593_0_0_1"/>
<evidence type="ECO:0000313" key="2">
    <source>
        <dbReference type="EMBL" id="EME88271.1"/>
    </source>
</evidence>
<proteinExistence type="predicted"/>
<dbReference type="KEGG" id="pfj:MYCFIDRAFT_169918"/>
<dbReference type="EMBL" id="KB446555">
    <property type="protein sequence ID" value="EME88271.1"/>
    <property type="molecule type" value="Genomic_DNA"/>
</dbReference>
<sequence>MLKLSTILTIWYVWASLRESLPVRSGQPRRERRVHVHVHVQLHASLSIHGAYCSIPPNQCYGLAVFLRLHKYRPQPTLGVDFLAFCCVATTLSITTSPHQREKYIRHSLPERRGNIQPIYTLQGKYTGKLATH</sequence>
<evidence type="ECO:0000256" key="1">
    <source>
        <dbReference type="SAM" id="SignalP"/>
    </source>
</evidence>
<evidence type="ECO:0000313" key="3">
    <source>
        <dbReference type="Proteomes" id="UP000016932"/>
    </source>
</evidence>
<dbReference type="VEuPathDB" id="FungiDB:MYCFIDRAFT_169918"/>
<dbReference type="RefSeq" id="XP_007921383.1">
    <property type="nucleotide sequence ID" value="XM_007923192.1"/>
</dbReference>
<organism evidence="2 3">
    <name type="scientific">Pseudocercospora fijiensis (strain CIRAD86)</name>
    <name type="common">Black leaf streak disease fungus</name>
    <name type="synonym">Mycosphaerella fijiensis</name>
    <dbReference type="NCBI Taxonomy" id="383855"/>
    <lineage>
        <taxon>Eukaryota</taxon>
        <taxon>Fungi</taxon>
        <taxon>Dikarya</taxon>
        <taxon>Ascomycota</taxon>
        <taxon>Pezizomycotina</taxon>
        <taxon>Dothideomycetes</taxon>
        <taxon>Dothideomycetidae</taxon>
        <taxon>Mycosphaerellales</taxon>
        <taxon>Mycosphaerellaceae</taxon>
        <taxon>Pseudocercospora</taxon>
    </lineage>
</organism>
<dbReference type="GeneID" id="19332426"/>
<dbReference type="AlphaFoldDB" id="N1Q914"/>
<keyword evidence="1" id="KW-0732">Signal</keyword>
<protein>
    <recommendedName>
        <fullName evidence="4">Secreted protein</fullName>
    </recommendedName>
</protein>
<keyword evidence="3" id="KW-1185">Reference proteome</keyword>
<gene>
    <name evidence="2" type="ORF">MYCFIDRAFT_169918</name>
</gene>
<dbReference type="Proteomes" id="UP000016932">
    <property type="component" value="Unassembled WGS sequence"/>
</dbReference>